<dbReference type="PANTHER" id="PTHR11070">
    <property type="entry name" value="UVRD / RECB / PCRA DNA HELICASE FAMILY MEMBER"/>
    <property type="match status" value="1"/>
</dbReference>
<dbReference type="InterPro" id="IPR027417">
    <property type="entry name" value="P-loop_NTPase"/>
</dbReference>
<feature type="binding site" evidence="6">
    <location>
        <begin position="332"/>
        <end position="339"/>
    </location>
    <ligand>
        <name>ATP</name>
        <dbReference type="ChEBI" id="CHEBI:30616"/>
    </ligand>
</feature>
<keyword evidence="4 6" id="KW-0067">ATP-binding</keyword>
<protein>
    <recommendedName>
        <fullName evidence="9">UvrD-like helicase ATP-binding domain-containing protein</fullName>
    </recommendedName>
</protein>
<dbReference type="EMBL" id="OD008760">
    <property type="protein sequence ID" value="CAD7415104.1"/>
    <property type="molecule type" value="Genomic_DNA"/>
</dbReference>
<keyword evidence="3 6" id="KW-0347">Helicase</keyword>
<evidence type="ECO:0000256" key="5">
    <source>
        <dbReference type="ARBA" id="ARBA00023125"/>
    </source>
</evidence>
<dbReference type="InterPro" id="IPR013986">
    <property type="entry name" value="DExx_box_DNA_helicase_dom_sf"/>
</dbReference>
<dbReference type="SUPFAM" id="SSF158791">
    <property type="entry name" value="MgtE N-terminal domain-like"/>
    <property type="match status" value="1"/>
</dbReference>
<dbReference type="InterPro" id="IPR014016">
    <property type="entry name" value="UvrD-like_ATP-bd"/>
</dbReference>
<dbReference type="Pfam" id="PF00580">
    <property type="entry name" value="UvrD-helicase"/>
    <property type="match status" value="1"/>
</dbReference>
<evidence type="ECO:0000256" key="7">
    <source>
        <dbReference type="SAM" id="Coils"/>
    </source>
</evidence>
<feature type="coiled-coil region" evidence="7">
    <location>
        <begin position="272"/>
        <end position="299"/>
    </location>
</feature>
<keyword evidence="1 6" id="KW-0547">Nucleotide-binding</keyword>
<proteinExistence type="predicted"/>
<dbReference type="Gene3D" id="3.40.50.300">
    <property type="entry name" value="P-loop containing nucleotide triphosphate hydrolases"/>
    <property type="match status" value="1"/>
</dbReference>
<keyword evidence="2 6" id="KW-0378">Hydrolase</keyword>
<feature type="domain" description="UvrD-like helicase ATP-binding" evidence="9">
    <location>
        <begin position="311"/>
        <end position="445"/>
    </location>
</feature>
<evidence type="ECO:0000256" key="8">
    <source>
        <dbReference type="SAM" id="MobiDB-lite"/>
    </source>
</evidence>
<dbReference type="GO" id="GO:0005829">
    <property type="term" value="C:cytosol"/>
    <property type="evidence" value="ECO:0007669"/>
    <property type="project" value="TreeGrafter"/>
</dbReference>
<dbReference type="PROSITE" id="PS51198">
    <property type="entry name" value="UVRD_HELICASE_ATP_BIND"/>
    <property type="match status" value="1"/>
</dbReference>
<gene>
    <name evidence="10" type="ORF">TPSB3V08_LOCUS10116</name>
</gene>
<dbReference type="CDD" id="cd17932">
    <property type="entry name" value="DEXQc_UvrD"/>
    <property type="match status" value="1"/>
</dbReference>
<dbReference type="GO" id="GO:0005524">
    <property type="term" value="F:ATP binding"/>
    <property type="evidence" value="ECO:0007669"/>
    <property type="project" value="UniProtKB-UniRule"/>
</dbReference>
<name>A0A7R9HAK0_TIMPO</name>
<evidence type="ECO:0000256" key="6">
    <source>
        <dbReference type="PROSITE-ProRule" id="PRU00560"/>
    </source>
</evidence>
<sequence length="445" mass="50395">MNQFLEAIKTISNDQFVELIKDADEKSINTILDETLKNRLPALVHNLEGDRLHDLINKLDHKKLAIVARDLTDPNKIQIIIKSLVDNPDKLQAFARNMSNEQFKELLDNIGAEELKDIIHKLPYEKVTAVIGDLSNQDQSKAIIDALKEKFDEQNKKQEEMKEKLEELKELLEGVNMSNYSVKESESNFGVTSRMSGTNRRIINDIEVKIKPKSFEGNKEKNASVDYVHKILDKLVKDLNDTFVPKLNDVLKGHQDYMDELYDNSNRVEELVMDNKKDLKFLKENFDNLNEEVGKLKTGTTGELQMNDYLSLLNPEQQLAVTNIDGPVLILAGAGTGKTRTITSRIAHIIRNGHAYSDEILAVTFTNKAANEMVSRVLELTGTNIPWLGTFHAIAAKILRHHAEVVGLNSNFTIIGVDDQLQDRKSAKKKHRSYNSKENIHDCSG</sequence>
<evidence type="ECO:0000313" key="10">
    <source>
        <dbReference type="EMBL" id="CAD7415104.1"/>
    </source>
</evidence>
<evidence type="ECO:0000259" key="9">
    <source>
        <dbReference type="PROSITE" id="PS51198"/>
    </source>
</evidence>
<dbReference type="GO" id="GO:0003677">
    <property type="term" value="F:DNA binding"/>
    <property type="evidence" value="ECO:0007669"/>
    <property type="project" value="UniProtKB-KW"/>
</dbReference>
<evidence type="ECO:0000256" key="4">
    <source>
        <dbReference type="ARBA" id="ARBA00022840"/>
    </source>
</evidence>
<keyword evidence="7" id="KW-0175">Coiled coil</keyword>
<evidence type="ECO:0000256" key="2">
    <source>
        <dbReference type="ARBA" id="ARBA00022801"/>
    </source>
</evidence>
<dbReference type="GO" id="GO:0000725">
    <property type="term" value="P:recombinational repair"/>
    <property type="evidence" value="ECO:0007669"/>
    <property type="project" value="TreeGrafter"/>
</dbReference>
<accession>A0A7R9HAK0</accession>
<dbReference type="GO" id="GO:0016787">
    <property type="term" value="F:hydrolase activity"/>
    <property type="evidence" value="ECO:0007669"/>
    <property type="project" value="UniProtKB-UniRule"/>
</dbReference>
<feature type="coiled-coil region" evidence="7">
    <location>
        <begin position="144"/>
        <end position="178"/>
    </location>
</feature>
<reference evidence="10" key="1">
    <citation type="submission" date="2020-11" db="EMBL/GenBank/DDBJ databases">
        <authorList>
            <person name="Tran Van P."/>
        </authorList>
    </citation>
    <scope>NUCLEOTIDE SEQUENCE</scope>
</reference>
<dbReference type="AlphaFoldDB" id="A0A7R9HAK0"/>
<keyword evidence="5" id="KW-0238">DNA-binding</keyword>
<dbReference type="GO" id="GO:0033202">
    <property type="term" value="C:DNA helicase complex"/>
    <property type="evidence" value="ECO:0007669"/>
    <property type="project" value="TreeGrafter"/>
</dbReference>
<feature type="region of interest" description="Disordered" evidence="8">
    <location>
        <begin position="426"/>
        <end position="445"/>
    </location>
</feature>
<evidence type="ECO:0000256" key="1">
    <source>
        <dbReference type="ARBA" id="ARBA00022741"/>
    </source>
</evidence>
<dbReference type="InterPro" id="IPR000212">
    <property type="entry name" value="DNA_helicase_UvrD/REP"/>
</dbReference>
<dbReference type="GO" id="GO:0043138">
    <property type="term" value="F:3'-5' DNA helicase activity"/>
    <property type="evidence" value="ECO:0007669"/>
    <property type="project" value="TreeGrafter"/>
</dbReference>
<dbReference type="PANTHER" id="PTHR11070:SF2">
    <property type="entry name" value="ATP-DEPENDENT DNA HELICASE SRS2"/>
    <property type="match status" value="1"/>
</dbReference>
<dbReference type="Gene3D" id="1.10.10.160">
    <property type="match status" value="1"/>
</dbReference>
<evidence type="ECO:0000256" key="3">
    <source>
        <dbReference type="ARBA" id="ARBA00022806"/>
    </source>
</evidence>
<organism evidence="10">
    <name type="scientific">Timema poppense</name>
    <name type="common">Walking stick</name>
    <dbReference type="NCBI Taxonomy" id="170557"/>
    <lineage>
        <taxon>Eukaryota</taxon>
        <taxon>Metazoa</taxon>
        <taxon>Ecdysozoa</taxon>
        <taxon>Arthropoda</taxon>
        <taxon>Hexapoda</taxon>
        <taxon>Insecta</taxon>
        <taxon>Pterygota</taxon>
        <taxon>Neoptera</taxon>
        <taxon>Polyneoptera</taxon>
        <taxon>Phasmatodea</taxon>
        <taxon>Timematodea</taxon>
        <taxon>Timematoidea</taxon>
        <taxon>Timematidae</taxon>
        <taxon>Timema</taxon>
    </lineage>
</organism>
<dbReference type="SUPFAM" id="SSF52540">
    <property type="entry name" value="P-loop containing nucleoside triphosphate hydrolases"/>
    <property type="match status" value="1"/>
</dbReference>